<reference evidence="2" key="1">
    <citation type="submission" date="2023-02" db="EMBL/GenBank/DDBJ databases">
        <authorList>
            <person name="Palmer J.M."/>
        </authorList>
    </citation>
    <scope>NUCLEOTIDE SEQUENCE</scope>
    <source>
        <strain evidence="2">FW57</strain>
    </source>
</reference>
<feature type="region of interest" description="Disordered" evidence="1">
    <location>
        <begin position="294"/>
        <end position="326"/>
    </location>
</feature>
<dbReference type="EMBL" id="JAHCVI010000003">
    <property type="protein sequence ID" value="KAG7288092.1"/>
    <property type="molecule type" value="Genomic_DNA"/>
</dbReference>
<feature type="compositionally biased region" description="Acidic residues" evidence="1">
    <location>
        <begin position="299"/>
        <end position="311"/>
    </location>
</feature>
<dbReference type="Proteomes" id="UP001197093">
    <property type="component" value="Unassembled WGS sequence"/>
</dbReference>
<dbReference type="AlphaFoldDB" id="A0AAD4HXK8"/>
<organism evidence="2 3">
    <name type="scientific">Staphylotrichum longicolle</name>
    <dbReference type="NCBI Taxonomy" id="669026"/>
    <lineage>
        <taxon>Eukaryota</taxon>
        <taxon>Fungi</taxon>
        <taxon>Dikarya</taxon>
        <taxon>Ascomycota</taxon>
        <taxon>Pezizomycotina</taxon>
        <taxon>Sordariomycetes</taxon>
        <taxon>Sordariomycetidae</taxon>
        <taxon>Sordariales</taxon>
        <taxon>Chaetomiaceae</taxon>
        <taxon>Staphylotrichum</taxon>
    </lineage>
</organism>
<feature type="region of interest" description="Disordered" evidence="1">
    <location>
        <begin position="1"/>
        <end position="77"/>
    </location>
</feature>
<evidence type="ECO:0000256" key="1">
    <source>
        <dbReference type="SAM" id="MobiDB-lite"/>
    </source>
</evidence>
<proteinExistence type="predicted"/>
<comment type="caution">
    <text evidence="2">The sequence shown here is derived from an EMBL/GenBank/DDBJ whole genome shotgun (WGS) entry which is preliminary data.</text>
</comment>
<keyword evidence="3" id="KW-1185">Reference proteome</keyword>
<sequence>MHSTETVAQRGKISRPVSPKTIPPCRRSIDGSGSSSSSANNKEARPKMHTALSTTDIPPPPSTKPNRISPPGRAVSSPSSSAYILALQALDPRPLQDLHNERSYLLHDLQRQGDRATRLFHRYAAVEARLAAAAAGARSSSAADTKRCRREAALVRAKIAESTQQEQLILLRLGEIHVELQNRERWMLVHHHQRLPLFQQPLAFSPPPSSPLSSLSLPWSVQPTVSNGSLAEGCPLIPRREQQQQQQQLGEGDTPVTDRSSSDYFSSSSVLSPLSPCFTPGVVFAEDIWSRAASKTSEAEAEGDGDGETGGEDGVSTPIESVDGTDEMDRVTFGSVGVNGFDCNDNVEGDLEEDAQAWRAKLRRVSLYFPVGPGQGEAHELAVSEGDVVAVAQGESAVDRRIRQKSGVSGLGGGDIVG</sequence>
<gene>
    <name evidence="2" type="ORF">NEMBOFW57_007615</name>
</gene>
<feature type="region of interest" description="Disordered" evidence="1">
    <location>
        <begin position="240"/>
        <end position="265"/>
    </location>
</feature>
<name>A0AAD4HXK8_9PEZI</name>
<accession>A0AAD4HXK8</accession>
<evidence type="ECO:0000313" key="3">
    <source>
        <dbReference type="Proteomes" id="UP001197093"/>
    </source>
</evidence>
<evidence type="ECO:0000313" key="2">
    <source>
        <dbReference type="EMBL" id="KAG7288092.1"/>
    </source>
</evidence>
<protein>
    <submittedName>
        <fullName evidence="2">Uncharacterized protein</fullName>
    </submittedName>
</protein>